<dbReference type="Pfam" id="PF13242">
    <property type="entry name" value="Hydrolase_like"/>
    <property type="match status" value="1"/>
</dbReference>
<evidence type="ECO:0000313" key="1">
    <source>
        <dbReference type="EMBL" id="AQS55127.1"/>
    </source>
</evidence>
<dbReference type="PANTHER" id="PTHR43434:SF1">
    <property type="entry name" value="PHOSPHOGLYCOLATE PHOSPHATASE"/>
    <property type="match status" value="1"/>
</dbReference>
<dbReference type="RefSeq" id="WP_077718947.1">
    <property type="nucleotide sequence ID" value="NZ_CP019699.1"/>
</dbReference>
<protein>
    <submittedName>
        <fullName evidence="1">Phosphatase</fullName>
    </submittedName>
</protein>
<sequence>MITTILFDVDGVFLSEERCFDASALSVWELLHSSDYLGLSGERFSTALEERDIRRIRKLVFAHDDTLNFVKNRGINSNWDMVFMTTAHQLLHLLQKLMPTHEETVRKLLHQGIGREELQQIGHIVREEGISFAPDYTLFVPDFSSTKAEKQAVIRHLNVLAEEWFGVKTEMFSRDHPLWELGRTVYQEWYLGDAYFEQSEGSRPQTPGKKGFLENEIPLAEPDEIRALLRDLRSRGIRLGIGTGRPRLETDVPFQVFGFSEYFHPKHVATASEVLKAEDAFPEKSPLGKPQPYTYMKALLGTEVPDRRVIETPLPLENGKEVLIVGDSVADYMAAQSMGCRFAATLTGLSGKEARSKFEHLQADYICDDVLQLRHVLL</sequence>
<dbReference type="Gene3D" id="3.40.50.1000">
    <property type="entry name" value="HAD superfamily/HAD-like"/>
    <property type="match status" value="1"/>
</dbReference>
<dbReference type="GO" id="GO:0008967">
    <property type="term" value="F:phosphoglycolate phosphatase activity"/>
    <property type="evidence" value="ECO:0007669"/>
    <property type="project" value="TreeGrafter"/>
</dbReference>
<dbReference type="SUPFAM" id="SSF56784">
    <property type="entry name" value="HAD-like"/>
    <property type="match status" value="1"/>
</dbReference>
<evidence type="ECO:0000313" key="2">
    <source>
        <dbReference type="Proteomes" id="UP000188603"/>
    </source>
</evidence>
<proteinExistence type="predicted"/>
<dbReference type="STRING" id="1471761.B0W44_04420"/>
<organism evidence="1 2">
    <name type="scientific">Novibacillus thermophilus</name>
    <dbReference type="NCBI Taxonomy" id="1471761"/>
    <lineage>
        <taxon>Bacteria</taxon>
        <taxon>Bacillati</taxon>
        <taxon>Bacillota</taxon>
        <taxon>Bacilli</taxon>
        <taxon>Bacillales</taxon>
        <taxon>Thermoactinomycetaceae</taxon>
        <taxon>Novibacillus</taxon>
    </lineage>
</organism>
<name>A0A1U9K500_9BACL</name>
<keyword evidence="2" id="KW-1185">Reference proteome</keyword>
<dbReference type="AlphaFoldDB" id="A0A1U9K500"/>
<gene>
    <name evidence="1" type="ORF">B0W44_04420</name>
</gene>
<dbReference type="OrthoDB" id="2474611at2"/>
<dbReference type="InterPro" id="IPR050155">
    <property type="entry name" value="HAD-like_hydrolase_sf"/>
</dbReference>
<reference evidence="1 2" key="1">
    <citation type="journal article" date="2015" name="Int. J. Syst. Evol. Microbiol.">
        <title>Novibacillus thermophilus gen. nov., sp. nov., a Gram-staining-negative and moderately thermophilic member of the family Thermoactinomycetaceae.</title>
        <authorList>
            <person name="Yang G."/>
            <person name="Chen J."/>
            <person name="Zhou S."/>
        </authorList>
    </citation>
    <scope>NUCLEOTIDE SEQUENCE [LARGE SCALE GENOMIC DNA]</scope>
    <source>
        <strain evidence="1 2">SG-1</strain>
    </source>
</reference>
<dbReference type="GO" id="GO:0006281">
    <property type="term" value="P:DNA repair"/>
    <property type="evidence" value="ECO:0007669"/>
    <property type="project" value="TreeGrafter"/>
</dbReference>
<dbReference type="SFLD" id="SFLDG01129">
    <property type="entry name" value="C1.5:_HAD__Beta-PGM__Phosphata"/>
    <property type="match status" value="1"/>
</dbReference>
<dbReference type="EMBL" id="CP019699">
    <property type="protein sequence ID" value="AQS55127.1"/>
    <property type="molecule type" value="Genomic_DNA"/>
</dbReference>
<dbReference type="Proteomes" id="UP000188603">
    <property type="component" value="Chromosome"/>
</dbReference>
<accession>A0A1U9K500</accession>
<dbReference type="InterPro" id="IPR036412">
    <property type="entry name" value="HAD-like_sf"/>
</dbReference>
<dbReference type="PANTHER" id="PTHR43434">
    <property type="entry name" value="PHOSPHOGLYCOLATE PHOSPHATASE"/>
    <property type="match status" value="1"/>
</dbReference>
<dbReference type="KEGG" id="ntr:B0W44_04420"/>
<dbReference type="InterPro" id="IPR023214">
    <property type="entry name" value="HAD_sf"/>
</dbReference>
<dbReference type="CDD" id="cd01427">
    <property type="entry name" value="HAD_like"/>
    <property type="match status" value="1"/>
</dbReference>
<dbReference type="SFLD" id="SFLDS00003">
    <property type="entry name" value="Haloacid_Dehalogenase"/>
    <property type="match status" value="1"/>
</dbReference>